<feature type="domain" description="Spore protein YkvP/CgeB glycosyl transferase-like" evidence="1">
    <location>
        <begin position="199"/>
        <end position="308"/>
    </location>
</feature>
<dbReference type="Pfam" id="PF13524">
    <property type="entry name" value="Glyco_trans_1_2"/>
    <property type="match status" value="1"/>
</dbReference>
<evidence type="ECO:0000313" key="3">
    <source>
        <dbReference type="Proteomes" id="UP000057609"/>
    </source>
</evidence>
<dbReference type="HOGENOM" id="CLU_703503_0_0_7"/>
<accession>A0A0B5B7B4</accession>
<dbReference type="KEGG" id="gpi:GPICK_02580"/>
<keyword evidence="3" id="KW-1185">Reference proteome</keyword>
<organism evidence="2 3">
    <name type="scientific">Geobacter pickeringii</name>
    <dbReference type="NCBI Taxonomy" id="345632"/>
    <lineage>
        <taxon>Bacteria</taxon>
        <taxon>Pseudomonadati</taxon>
        <taxon>Thermodesulfobacteriota</taxon>
        <taxon>Desulfuromonadia</taxon>
        <taxon>Geobacterales</taxon>
        <taxon>Geobacteraceae</taxon>
        <taxon>Geobacter</taxon>
    </lineage>
</organism>
<protein>
    <recommendedName>
        <fullName evidence="1">Spore protein YkvP/CgeB glycosyl transferase-like domain-containing protein</fullName>
    </recommendedName>
</protein>
<dbReference type="EMBL" id="CP009788">
    <property type="protein sequence ID" value="AJE02408.1"/>
    <property type="molecule type" value="Genomic_DNA"/>
</dbReference>
<evidence type="ECO:0000313" key="2">
    <source>
        <dbReference type="EMBL" id="AJE02408.1"/>
    </source>
</evidence>
<dbReference type="AlphaFoldDB" id="A0A0B5B7B4"/>
<dbReference type="STRING" id="345632.GPICK_02580"/>
<dbReference type="InterPro" id="IPR055259">
    <property type="entry name" value="YkvP/CgeB_Glyco_trans-like"/>
</dbReference>
<reference evidence="2 3" key="1">
    <citation type="journal article" date="2015" name="Genome Announc.">
        <title>Complete Genome of Geobacter pickeringii G13T, a Metal-Reducing Isolate from Sedimentary Kaolin Deposits.</title>
        <authorList>
            <person name="Badalamenti J.P."/>
            <person name="Bond D.R."/>
        </authorList>
    </citation>
    <scope>NUCLEOTIDE SEQUENCE [LARGE SCALE GENOMIC DNA]</scope>
    <source>
        <strain evidence="2 3">G13</strain>
    </source>
</reference>
<proteinExistence type="predicted"/>
<dbReference type="Proteomes" id="UP000057609">
    <property type="component" value="Chromosome"/>
</dbReference>
<sequence>MRILLGYSWYPYEYSVGAWVEAWLGRLRSHGIDVDGFCLTLNPPGPCIYWPELDERWKQRDRELLSMYDNLARRLESYDVFVNWNGINLHPEFVRQIPIFKAYACFDDPESSDRLSSPVASSYDLALVGNIAEVETYYKWGVKEARHWPLGFFSVDYDHSLTKEKILRGARDIDLTLLCERISSWRKERLDKLAAAFPQGAYFGHGWPNGFLRDQDRIPLYQRSKIGINMHNSTGPINFRTFILPANGVMQLCDNKNHLGKLYELNKEVVGFDSIEEAIELCHYYLNHDEERRQVAAAGWERAHRDYNEVAVFKMMMRHVEEVRRKNDRTLSPAARPTDAGSDHMARGEYAEAIALYGDVLARESGNSRARHNRIVACKHLLHGSQWGRNGR</sequence>
<dbReference type="RefSeq" id="WP_039740255.1">
    <property type="nucleotide sequence ID" value="NZ_CP009788.1"/>
</dbReference>
<dbReference type="OrthoDB" id="9807414at2"/>
<evidence type="ECO:0000259" key="1">
    <source>
        <dbReference type="Pfam" id="PF13524"/>
    </source>
</evidence>
<gene>
    <name evidence="2" type="ORF">GPICK_02580</name>
</gene>
<name>A0A0B5B7B4_9BACT</name>